<dbReference type="InParanoid" id="Q6KYV4"/>
<evidence type="ECO:0000313" key="1">
    <source>
        <dbReference type="EMBL" id="AAT44098.1"/>
    </source>
</evidence>
<dbReference type="STRING" id="263820.PTO1513"/>
<dbReference type="PaxDb" id="263820-PTO1513"/>
<dbReference type="OrthoDB" id="381080at2157"/>
<gene>
    <name evidence="1" type="ordered locus">PTO1513</name>
</gene>
<dbReference type="AlphaFoldDB" id="Q6KYV4"/>
<dbReference type="EMBL" id="AE017261">
    <property type="protein sequence ID" value="AAT44098.1"/>
    <property type="molecule type" value="Genomic_DNA"/>
</dbReference>
<evidence type="ECO:0000313" key="2">
    <source>
        <dbReference type="Proteomes" id="UP000000438"/>
    </source>
</evidence>
<sequence length="82" mass="9638">MGRVISVRLSDDIINIMNRLISFKIVDSKTEAINYMLEHGIEYTMNVIEKKERSRELLERYLHEGLPELPSDLSDISIMERE</sequence>
<reference evidence="1 2" key="1">
    <citation type="journal article" date="2004" name="Proc. Natl. Acad. Sci. U.S.A.">
        <title>Genome sequence of Picrophilus torridus and its implications for life around pH 0.</title>
        <authorList>
            <person name="Futterer O."/>
            <person name="Angelov A."/>
            <person name="Liesegang H."/>
            <person name="Gottschalk G."/>
            <person name="Schleper C."/>
            <person name="Schepers B."/>
            <person name="Dock C."/>
            <person name="Antranikian G."/>
            <person name="Liebl W."/>
        </authorList>
    </citation>
    <scope>NUCLEOTIDE SEQUENCE [LARGE SCALE GENOMIC DNA]</scope>
    <source>
        <strain evidence="2">ATCC 700027 / DSM 9790 / JCM 10055 / NBRC 100828</strain>
    </source>
</reference>
<dbReference type="KEGG" id="pto:PTO1513"/>
<dbReference type="HOGENOM" id="CLU_194227_0_0_2"/>
<dbReference type="eggNOG" id="arCOG05414">
    <property type="taxonomic scope" value="Archaea"/>
</dbReference>
<protein>
    <recommendedName>
        <fullName evidence="3">VapB-type antitoxin</fullName>
    </recommendedName>
</protein>
<dbReference type="Proteomes" id="UP000000438">
    <property type="component" value="Chromosome"/>
</dbReference>
<evidence type="ECO:0008006" key="3">
    <source>
        <dbReference type="Google" id="ProtNLM"/>
    </source>
</evidence>
<organism evidence="1 2">
    <name type="scientific">Picrophilus torridus (strain ATCC 700027 / DSM 9790 / JCM 10055 / NBRC 100828 / KAW 2/3)</name>
    <dbReference type="NCBI Taxonomy" id="1122961"/>
    <lineage>
        <taxon>Archaea</taxon>
        <taxon>Methanobacteriati</taxon>
        <taxon>Thermoplasmatota</taxon>
        <taxon>Thermoplasmata</taxon>
        <taxon>Thermoplasmatales</taxon>
        <taxon>Picrophilaceae</taxon>
        <taxon>Picrophilus</taxon>
    </lineage>
</organism>
<proteinExistence type="predicted"/>
<accession>Q6KYV4</accession>
<name>Q6KYV4_PICTO</name>